<keyword evidence="10" id="KW-1185">Reference proteome</keyword>
<dbReference type="InterPro" id="IPR027417">
    <property type="entry name" value="P-loop_NTPase"/>
</dbReference>
<gene>
    <name evidence="9" type="ORF">EV378_2159</name>
</gene>
<dbReference type="GO" id="GO:0005524">
    <property type="term" value="F:ATP binding"/>
    <property type="evidence" value="ECO:0007669"/>
    <property type="project" value="UniProtKB-KW"/>
</dbReference>
<keyword evidence="6" id="KW-0472">Membrane</keyword>
<dbReference type="PROSITE" id="PS00211">
    <property type="entry name" value="ABC_TRANSPORTER_1"/>
    <property type="match status" value="1"/>
</dbReference>
<evidence type="ECO:0000256" key="7">
    <source>
        <dbReference type="SAM" id="MobiDB-lite"/>
    </source>
</evidence>
<dbReference type="Pfam" id="PF00005">
    <property type="entry name" value="ABC_tran"/>
    <property type="match status" value="1"/>
</dbReference>
<evidence type="ECO:0000259" key="8">
    <source>
        <dbReference type="PROSITE" id="PS50893"/>
    </source>
</evidence>
<keyword evidence="4 9" id="KW-0067">ATP-binding</keyword>
<proteinExistence type="predicted"/>
<evidence type="ECO:0000256" key="4">
    <source>
        <dbReference type="ARBA" id="ARBA00022840"/>
    </source>
</evidence>
<organism evidence="9 10">
    <name type="scientific">Pseudonocardia endophytica</name>
    <dbReference type="NCBI Taxonomy" id="401976"/>
    <lineage>
        <taxon>Bacteria</taxon>
        <taxon>Bacillati</taxon>
        <taxon>Actinomycetota</taxon>
        <taxon>Actinomycetes</taxon>
        <taxon>Pseudonocardiales</taxon>
        <taxon>Pseudonocardiaceae</taxon>
        <taxon>Pseudonocardia</taxon>
    </lineage>
</organism>
<accession>A0A4R1HVL8</accession>
<dbReference type="InterPro" id="IPR003593">
    <property type="entry name" value="AAA+_ATPase"/>
</dbReference>
<dbReference type="SMART" id="SM00382">
    <property type="entry name" value="AAA"/>
    <property type="match status" value="1"/>
</dbReference>
<sequence>MTAREEGTNPRSGPAVDLRGVRRVFGDRAVLDGVDLTIRRGEFVALIGASGSGKSTLLRILADLDRADEGYVQVPESRSVVFQDPRLIPSKRVWRNVILGRPGPLADERHAVEALREVGLERHARGWPRTLSGGEAQRVALARALVREPALLLLDEPFAALDALTRQRMHGLVRELCARHLPATLLVTHDVAEAVLLADRVAVLRDGGIAVDLPIDRARVDAGDAGYRDELRRRFLTELGVSADPVPTDAPAPTGPSREAVSP</sequence>
<keyword evidence="2" id="KW-1003">Cell membrane</keyword>
<dbReference type="InterPro" id="IPR050166">
    <property type="entry name" value="ABC_transporter_ATP-bind"/>
</dbReference>
<evidence type="ECO:0000256" key="5">
    <source>
        <dbReference type="ARBA" id="ARBA00022967"/>
    </source>
</evidence>
<name>A0A4R1HVL8_PSEEN</name>
<dbReference type="GO" id="GO:0016887">
    <property type="term" value="F:ATP hydrolysis activity"/>
    <property type="evidence" value="ECO:0007669"/>
    <property type="project" value="InterPro"/>
</dbReference>
<keyword evidence="3" id="KW-0547">Nucleotide-binding</keyword>
<keyword evidence="5" id="KW-1278">Translocase</keyword>
<dbReference type="AlphaFoldDB" id="A0A4R1HVL8"/>
<dbReference type="RefSeq" id="WP_207908631.1">
    <property type="nucleotide sequence ID" value="NZ_SMFZ01000001.1"/>
</dbReference>
<dbReference type="EMBL" id="SMFZ01000001">
    <property type="protein sequence ID" value="TCK26328.1"/>
    <property type="molecule type" value="Genomic_DNA"/>
</dbReference>
<evidence type="ECO:0000256" key="2">
    <source>
        <dbReference type="ARBA" id="ARBA00022475"/>
    </source>
</evidence>
<dbReference type="SUPFAM" id="SSF52540">
    <property type="entry name" value="P-loop containing nucleoside triphosphate hydrolases"/>
    <property type="match status" value="1"/>
</dbReference>
<dbReference type="PANTHER" id="PTHR42788">
    <property type="entry name" value="TAURINE IMPORT ATP-BINDING PROTEIN-RELATED"/>
    <property type="match status" value="1"/>
</dbReference>
<reference evidence="9 10" key="1">
    <citation type="submission" date="2019-03" db="EMBL/GenBank/DDBJ databases">
        <title>Sequencing the genomes of 1000 actinobacteria strains.</title>
        <authorList>
            <person name="Klenk H.-P."/>
        </authorList>
    </citation>
    <scope>NUCLEOTIDE SEQUENCE [LARGE SCALE GENOMIC DNA]</scope>
    <source>
        <strain evidence="9 10">DSM 44969</strain>
    </source>
</reference>
<evidence type="ECO:0000313" key="9">
    <source>
        <dbReference type="EMBL" id="TCK26328.1"/>
    </source>
</evidence>
<comment type="caution">
    <text evidence="9">The sequence shown here is derived from an EMBL/GenBank/DDBJ whole genome shotgun (WGS) entry which is preliminary data.</text>
</comment>
<dbReference type="InterPro" id="IPR017871">
    <property type="entry name" value="ABC_transporter-like_CS"/>
</dbReference>
<dbReference type="Proteomes" id="UP000295560">
    <property type="component" value="Unassembled WGS sequence"/>
</dbReference>
<protein>
    <submittedName>
        <fullName evidence="9">Sulfonate transport system ATP-binding protein</fullName>
    </submittedName>
</protein>
<dbReference type="PROSITE" id="PS50893">
    <property type="entry name" value="ABC_TRANSPORTER_2"/>
    <property type="match status" value="1"/>
</dbReference>
<dbReference type="InterPro" id="IPR003439">
    <property type="entry name" value="ABC_transporter-like_ATP-bd"/>
</dbReference>
<feature type="domain" description="ABC transporter" evidence="8">
    <location>
        <begin position="16"/>
        <end position="231"/>
    </location>
</feature>
<evidence type="ECO:0000256" key="1">
    <source>
        <dbReference type="ARBA" id="ARBA00022448"/>
    </source>
</evidence>
<dbReference type="Gene3D" id="3.40.50.300">
    <property type="entry name" value="P-loop containing nucleotide triphosphate hydrolases"/>
    <property type="match status" value="1"/>
</dbReference>
<evidence type="ECO:0000256" key="6">
    <source>
        <dbReference type="ARBA" id="ARBA00023136"/>
    </source>
</evidence>
<feature type="region of interest" description="Disordered" evidence="7">
    <location>
        <begin position="242"/>
        <end position="263"/>
    </location>
</feature>
<keyword evidence="1" id="KW-0813">Transport</keyword>
<evidence type="ECO:0000256" key="3">
    <source>
        <dbReference type="ARBA" id="ARBA00022741"/>
    </source>
</evidence>
<dbReference type="PANTHER" id="PTHR42788:SF17">
    <property type="entry name" value="ALIPHATIC SULFONATES IMPORT ATP-BINDING PROTEIN SSUB"/>
    <property type="match status" value="1"/>
</dbReference>
<evidence type="ECO:0000313" key="10">
    <source>
        <dbReference type="Proteomes" id="UP000295560"/>
    </source>
</evidence>